<dbReference type="InterPro" id="IPR050360">
    <property type="entry name" value="MFS_Sugar_Transporters"/>
</dbReference>
<dbReference type="PROSITE" id="PS50850">
    <property type="entry name" value="MFS"/>
    <property type="match status" value="1"/>
</dbReference>
<evidence type="ECO:0000256" key="4">
    <source>
        <dbReference type="ARBA" id="ARBA00022692"/>
    </source>
</evidence>
<gene>
    <name evidence="9" type="ORF">D0863_08983</name>
</gene>
<feature type="transmembrane region" description="Helical" evidence="7">
    <location>
        <begin position="115"/>
        <end position="132"/>
    </location>
</feature>
<dbReference type="InterPro" id="IPR036259">
    <property type="entry name" value="MFS_trans_sf"/>
</dbReference>
<evidence type="ECO:0000256" key="6">
    <source>
        <dbReference type="ARBA" id="ARBA00023136"/>
    </source>
</evidence>
<feature type="transmembrane region" description="Helical" evidence="7">
    <location>
        <begin position="168"/>
        <end position="188"/>
    </location>
</feature>
<dbReference type="PANTHER" id="PTHR48022">
    <property type="entry name" value="PLASTIDIC GLUCOSE TRANSPORTER 4"/>
    <property type="match status" value="1"/>
</dbReference>
<feature type="transmembrane region" description="Helical" evidence="7">
    <location>
        <begin position="144"/>
        <end position="162"/>
    </location>
</feature>
<evidence type="ECO:0000256" key="3">
    <source>
        <dbReference type="ARBA" id="ARBA00022448"/>
    </source>
</evidence>
<dbReference type="EMBL" id="QWIP01000345">
    <property type="protein sequence ID" value="RMY65634.1"/>
    <property type="molecule type" value="Genomic_DNA"/>
</dbReference>
<evidence type="ECO:0000313" key="9">
    <source>
        <dbReference type="EMBL" id="RMY65634.1"/>
    </source>
</evidence>
<feature type="transmembrane region" description="Helical" evidence="7">
    <location>
        <begin position="289"/>
        <end position="308"/>
    </location>
</feature>
<dbReference type="InterPro" id="IPR005829">
    <property type="entry name" value="Sugar_transporter_CS"/>
</dbReference>
<keyword evidence="3" id="KW-0813">Transport</keyword>
<evidence type="ECO:0000256" key="7">
    <source>
        <dbReference type="SAM" id="Phobius"/>
    </source>
</evidence>
<keyword evidence="5 7" id="KW-1133">Transmembrane helix</keyword>
<dbReference type="InterPro" id="IPR020846">
    <property type="entry name" value="MFS_dom"/>
</dbReference>
<feature type="domain" description="Major facilitator superfamily (MFS) profile" evidence="8">
    <location>
        <begin position="17"/>
        <end position="443"/>
    </location>
</feature>
<feature type="transmembrane region" description="Helical" evidence="7">
    <location>
        <begin position="12"/>
        <end position="35"/>
    </location>
</feature>
<keyword evidence="6 7" id="KW-0472">Membrane</keyword>
<dbReference type="GO" id="GO:0016020">
    <property type="term" value="C:membrane"/>
    <property type="evidence" value="ECO:0007669"/>
    <property type="project" value="UniProtKB-SubCell"/>
</dbReference>
<feature type="transmembrane region" description="Helical" evidence="7">
    <location>
        <begin position="55"/>
        <end position="77"/>
    </location>
</feature>
<reference evidence="9 10" key="1">
    <citation type="journal article" date="2018" name="BMC Genomics">
        <title>Genomic evidence for intraspecific hybridization in a clonal and extremely halotolerant yeast.</title>
        <authorList>
            <person name="Gostincar C."/>
            <person name="Stajich J.E."/>
            <person name="Zupancic J."/>
            <person name="Zalar P."/>
            <person name="Gunde-Cimerman N."/>
        </authorList>
    </citation>
    <scope>NUCLEOTIDE SEQUENCE [LARGE SCALE GENOMIC DNA]</scope>
    <source>
        <strain evidence="9 10">EXF-2682</strain>
    </source>
</reference>
<name>A0A3M7DN62_HORWE</name>
<evidence type="ECO:0000256" key="1">
    <source>
        <dbReference type="ARBA" id="ARBA00004141"/>
    </source>
</evidence>
<evidence type="ECO:0000256" key="2">
    <source>
        <dbReference type="ARBA" id="ARBA00010992"/>
    </source>
</evidence>
<organism evidence="9 10">
    <name type="scientific">Hortaea werneckii</name>
    <name type="common">Black yeast</name>
    <name type="synonym">Cladosporium werneckii</name>
    <dbReference type="NCBI Taxonomy" id="91943"/>
    <lineage>
        <taxon>Eukaryota</taxon>
        <taxon>Fungi</taxon>
        <taxon>Dikarya</taxon>
        <taxon>Ascomycota</taxon>
        <taxon>Pezizomycotina</taxon>
        <taxon>Dothideomycetes</taxon>
        <taxon>Dothideomycetidae</taxon>
        <taxon>Mycosphaerellales</taxon>
        <taxon>Teratosphaeriaceae</taxon>
        <taxon>Hortaea</taxon>
    </lineage>
</organism>
<dbReference type="SUPFAM" id="SSF103473">
    <property type="entry name" value="MFS general substrate transporter"/>
    <property type="match status" value="1"/>
</dbReference>
<sequence>MVVLRPIMAGDWYTFGIALFAAIGTFLFGFDTGIATTTIAHESWIEYMGHPSEGLTGAVVAVYIAGEACGALTQTLLGDRLGRIRFMQMMCVVVTIGTVIQTAAVNMGMFLAGRVLAGIAVGGLVGTVPVYLSEISAPYQRGLIGGISGCGISFGTMASNWVGMACGYAPYGSIPWGIILFVGLATFMPNSPRLLIRKGKVEPARKGFIKIRRDLQSHEALEEFALMHAQIEYEMEREITSYSEIFKLFRHRALVSIAVQTMTSLTGVNVIQYYQTILYKSLGIDQKTILALAGVYGTIACLSNALTTRFLTDQWGRRKMILTGLAGIIVIEIYAAVMQLEFQNSDNRIGKGFAVLGIYLFVVTYYGMLNSTTWLYGAEVLPMALRSKVMGLAAASHFIVNVGITEAGPSAFANIKQNYYYVFVGCTAFFLTIAWFYFPLECRSFCEDEADDSCSETRHKTLEEIAAAFGDRVVSLTDRDLVAEQTVFEEKVAISHVEKSDADANRV</sequence>
<dbReference type="Pfam" id="PF00083">
    <property type="entry name" value="Sugar_tr"/>
    <property type="match status" value="1"/>
</dbReference>
<dbReference type="PANTHER" id="PTHR48022:SF11">
    <property type="entry name" value="MONOSACCHARIDE TRANSPORTER (HXT8), PUTATIVE (AFU_ORTHOLOGUE AFUA_2G08120)-RELATED"/>
    <property type="match status" value="1"/>
</dbReference>
<evidence type="ECO:0000313" key="10">
    <source>
        <dbReference type="Proteomes" id="UP000269276"/>
    </source>
</evidence>
<dbReference type="PRINTS" id="PR00171">
    <property type="entry name" value="SUGRTRNSPORT"/>
</dbReference>
<feature type="transmembrane region" description="Helical" evidence="7">
    <location>
        <begin position="320"/>
        <end position="337"/>
    </location>
</feature>
<dbReference type="Gene3D" id="1.20.1250.20">
    <property type="entry name" value="MFS general substrate transporter like domains"/>
    <property type="match status" value="1"/>
</dbReference>
<feature type="transmembrane region" description="Helical" evidence="7">
    <location>
        <begin position="89"/>
        <end position="109"/>
    </location>
</feature>
<evidence type="ECO:0000256" key="5">
    <source>
        <dbReference type="ARBA" id="ARBA00022989"/>
    </source>
</evidence>
<evidence type="ECO:0000259" key="8">
    <source>
        <dbReference type="PROSITE" id="PS50850"/>
    </source>
</evidence>
<comment type="subcellular location">
    <subcellularLocation>
        <location evidence="1">Membrane</location>
        <topology evidence="1">Multi-pass membrane protein</topology>
    </subcellularLocation>
</comment>
<keyword evidence="4 7" id="KW-0812">Transmembrane</keyword>
<feature type="transmembrane region" description="Helical" evidence="7">
    <location>
        <begin position="349"/>
        <end position="369"/>
    </location>
</feature>
<feature type="transmembrane region" description="Helical" evidence="7">
    <location>
        <begin position="419"/>
        <end position="438"/>
    </location>
</feature>
<dbReference type="OrthoDB" id="6612291at2759"/>
<comment type="similarity">
    <text evidence="2">Belongs to the major facilitator superfamily. Sugar transporter (TC 2.A.1.1) family.</text>
</comment>
<feature type="transmembrane region" description="Helical" evidence="7">
    <location>
        <begin position="389"/>
        <end position="407"/>
    </location>
</feature>
<dbReference type="GO" id="GO:0005351">
    <property type="term" value="F:carbohydrate:proton symporter activity"/>
    <property type="evidence" value="ECO:0007669"/>
    <property type="project" value="TreeGrafter"/>
</dbReference>
<protein>
    <recommendedName>
        <fullName evidence="8">Major facilitator superfamily (MFS) profile domain-containing protein</fullName>
    </recommendedName>
</protein>
<comment type="caution">
    <text evidence="9">The sequence shown here is derived from an EMBL/GenBank/DDBJ whole genome shotgun (WGS) entry which is preliminary data.</text>
</comment>
<dbReference type="InterPro" id="IPR005828">
    <property type="entry name" value="MFS_sugar_transport-like"/>
</dbReference>
<accession>A0A3M7DN62</accession>
<dbReference type="AlphaFoldDB" id="A0A3M7DN62"/>
<dbReference type="Proteomes" id="UP000269276">
    <property type="component" value="Unassembled WGS sequence"/>
</dbReference>
<dbReference type="InterPro" id="IPR003663">
    <property type="entry name" value="Sugar/inositol_transpt"/>
</dbReference>
<proteinExistence type="inferred from homology"/>
<dbReference type="PROSITE" id="PS00217">
    <property type="entry name" value="SUGAR_TRANSPORT_2"/>
    <property type="match status" value="1"/>
</dbReference>